<keyword evidence="1" id="KW-0732">Signal</keyword>
<keyword evidence="4" id="KW-1185">Reference proteome</keyword>
<dbReference type="PANTHER" id="PTHR42834:SF1">
    <property type="entry name" value="ENDONUCLEASE_EXONUCLEASE_PHOSPHATASE FAMILY PROTEIN (AFU_ORTHOLOGUE AFUA_3G09210)"/>
    <property type="match status" value="1"/>
</dbReference>
<dbReference type="GO" id="GO:0003824">
    <property type="term" value="F:catalytic activity"/>
    <property type="evidence" value="ECO:0007669"/>
    <property type="project" value="InterPro"/>
</dbReference>
<feature type="chain" id="PRO_5018069494" evidence="1">
    <location>
        <begin position="18"/>
        <end position="604"/>
    </location>
</feature>
<accession>A0A3N4L3P7</accession>
<evidence type="ECO:0000313" key="4">
    <source>
        <dbReference type="Proteomes" id="UP000277580"/>
    </source>
</evidence>
<dbReference type="AlphaFoldDB" id="A0A3N4L3P7"/>
<dbReference type="InterPro" id="IPR036691">
    <property type="entry name" value="Endo/exonu/phosph_ase_sf"/>
</dbReference>
<dbReference type="InParanoid" id="A0A3N4L3P7"/>
<feature type="signal peptide" evidence="1">
    <location>
        <begin position="1"/>
        <end position="17"/>
    </location>
</feature>
<evidence type="ECO:0000313" key="3">
    <source>
        <dbReference type="EMBL" id="RPB17534.1"/>
    </source>
</evidence>
<dbReference type="Pfam" id="PF03372">
    <property type="entry name" value="Exo_endo_phos"/>
    <property type="match status" value="1"/>
</dbReference>
<proteinExistence type="predicted"/>
<evidence type="ECO:0000259" key="2">
    <source>
        <dbReference type="Pfam" id="PF03372"/>
    </source>
</evidence>
<reference evidence="3 4" key="1">
    <citation type="journal article" date="2018" name="Nat. Ecol. Evol.">
        <title>Pezizomycetes genomes reveal the molecular basis of ectomycorrhizal truffle lifestyle.</title>
        <authorList>
            <person name="Murat C."/>
            <person name="Payen T."/>
            <person name="Noel B."/>
            <person name="Kuo A."/>
            <person name="Morin E."/>
            <person name="Chen J."/>
            <person name="Kohler A."/>
            <person name="Krizsan K."/>
            <person name="Balestrini R."/>
            <person name="Da Silva C."/>
            <person name="Montanini B."/>
            <person name="Hainaut M."/>
            <person name="Levati E."/>
            <person name="Barry K.W."/>
            <person name="Belfiori B."/>
            <person name="Cichocki N."/>
            <person name="Clum A."/>
            <person name="Dockter R.B."/>
            <person name="Fauchery L."/>
            <person name="Guy J."/>
            <person name="Iotti M."/>
            <person name="Le Tacon F."/>
            <person name="Lindquist E.A."/>
            <person name="Lipzen A."/>
            <person name="Malagnac F."/>
            <person name="Mello A."/>
            <person name="Molinier V."/>
            <person name="Miyauchi S."/>
            <person name="Poulain J."/>
            <person name="Riccioni C."/>
            <person name="Rubini A."/>
            <person name="Sitrit Y."/>
            <person name="Splivallo R."/>
            <person name="Traeger S."/>
            <person name="Wang M."/>
            <person name="Zifcakova L."/>
            <person name="Wipf D."/>
            <person name="Zambonelli A."/>
            <person name="Paolocci F."/>
            <person name="Nowrousian M."/>
            <person name="Ottonello S."/>
            <person name="Baldrian P."/>
            <person name="Spatafora J.W."/>
            <person name="Henrissat B."/>
            <person name="Nagy L.G."/>
            <person name="Aury J.M."/>
            <person name="Wincker P."/>
            <person name="Grigoriev I.V."/>
            <person name="Bonfante P."/>
            <person name="Martin F.M."/>
        </authorList>
    </citation>
    <scope>NUCLEOTIDE SEQUENCE [LARGE SCALE GENOMIC DNA]</scope>
    <source>
        <strain evidence="3 4">CCBAS932</strain>
    </source>
</reference>
<dbReference type="PANTHER" id="PTHR42834">
    <property type="entry name" value="ENDONUCLEASE/EXONUCLEASE/PHOSPHATASE FAMILY PROTEIN (AFU_ORTHOLOGUE AFUA_3G09210)"/>
    <property type="match status" value="1"/>
</dbReference>
<gene>
    <name evidence="3" type="ORF">P167DRAFT_556062</name>
</gene>
<protein>
    <submittedName>
        <fullName evidence="3">DNase I-like protein</fullName>
    </submittedName>
</protein>
<organism evidence="3 4">
    <name type="scientific">Morchella conica CCBAS932</name>
    <dbReference type="NCBI Taxonomy" id="1392247"/>
    <lineage>
        <taxon>Eukaryota</taxon>
        <taxon>Fungi</taxon>
        <taxon>Dikarya</taxon>
        <taxon>Ascomycota</taxon>
        <taxon>Pezizomycotina</taxon>
        <taxon>Pezizomycetes</taxon>
        <taxon>Pezizales</taxon>
        <taxon>Morchellaceae</taxon>
        <taxon>Morchella</taxon>
    </lineage>
</organism>
<dbReference type="InterPro" id="IPR005135">
    <property type="entry name" value="Endo/exonuclease/phosphatase"/>
</dbReference>
<dbReference type="EMBL" id="ML119105">
    <property type="protein sequence ID" value="RPB17534.1"/>
    <property type="molecule type" value="Genomic_DNA"/>
</dbReference>
<feature type="domain" description="Endonuclease/exonuclease/phosphatase" evidence="2">
    <location>
        <begin position="302"/>
        <end position="592"/>
    </location>
</feature>
<dbReference type="Gene3D" id="3.60.10.10">
    <property type="entry name" value="Endonuclease/exonuclease/phosphatase"/>
    <property type="match status" value="1"/>
</dbReference>
<sequence>MRFLLFAPSFLPSLVSAVTISAINGPAFRSPYENQSVTNVTGLVTAVGPSGFFLRDTTPDRDVRTSNSVYVFTTSATIRGSVAAGDIVTIDGKVSEYRSSKDYLYLTEITSPTNVRKISSGNAVKPVVLGVDRSPPAYRYSALDDNDVFGVPNNRTLVSVVNATLQQDKYGLDFWESLSGELVSVKTPVALSMPNNYGDVWVRGSYRVTGKNSRGGLTIVPGIGADANPEAILIGDPLDGTDNAATKLGDDLGDITGVITYAFGFYRILPLTALSVKSNALPLLPPPTTLTSTGACSGLTFGSYNVENLTPNSTHLPLVAEHIATYLNTPDFVFLQEVQDNDGATNSTVVSANITLQTLADAIEAISGVEYSYLTIDPVDDKDGGQPGGNIRVAYFYKHDLFSLRNPNPGSGSEKIEVLPGGELNFNPGRIDPENEAWTNSRKPLVAAFDTVGGETVYAINVHFGSKGGSSSLYGDARPPVNGGVDDRQKQAELVAGFIQELQAENEGALVVAAGDFNEFSYVSPMKAFKDIAWDLDEVVSIPVEERYTYLYDMNCQQLDHMLVSRPLKKGAKYEHVHINTWNTKAAQVSDHDPSVAILNTCKR</sequence>
<dbReference type="SUPFAM" id="SSF56219">
    <property type="entry name" value="DNase I-like"/>
    <property type="match status" value="1"/>
</dbReference>
<name>A0A3N4L3P7_9PEZI</name>
<evidence type="ECO:0000256" key="1">
    <source>
        <dbReference type="SAM" id="SignalP"/>
    </source>
</evidence>
<dbReference type="OrthoDB" id="47488at2759"/>
<dbReference type="STRING" id="1392247.A0A3N4L3P7"/>
<dbReference type="CDD" id="cd04486">
    <property type="entry name" value="YhcR_OBF_like"/>
    <property type="match status" value="1"/>
</dbReference>
<dbReference type="Proteomes" id="UP000277580">
    <property type="component" value="Unassembled WGS sequence"/>
</dbReference>